<evidence type="ECO:0000313" key="2">
    <source>
        <dbReference type="EMBL" id="CAA9346481.1"/>
    </source>
</evidence>
<feature type="compositionally biased region" description="Basic and acidic residues" evidence="1">
    <location>
        <begin position="171"/>
        <end position="184"/>
    </location>
</feature>
<proteinExistence type="predicted"/>
<feature type="non-terminal residue" evidence="2">
    <location>
        <position position="184"/>
    </location>
</feature>
<feature type="compositionally biased region" description="Basic and acidic residues" evidence="1">
    <location>
        <begin position="1"/>
        <end position="12"/>
    </location>
</feature>
<feature type="non-terminal residue" evidence="2">
    <location>
        <position position="1"/>
    </location>
</feature>
<gene>
    <name evidence="2" type="ORF">AVDCRST_MAG40-2659</name>
</gene>
<name>A0A6J4M0B5_9BACT</name>
<feature type="region of interest" description="Disordered" evidence="1">
    <location>
        <begin position="1"/>
        <end position="184"/>
    </location>
</feature>
<organism evidence="2">
    <name type="scientific">uncultured Gemmatimonadaceae bacterium</name>
    <dbReference type="NCBI Taxonomy" id="246130"/>
    <lineage>
        <taxon>Bacteria</taxon>
        <taxon>Pseudomonadati</taxon>
        <taxon>Gemmatimonadota</taxon>
        <taxon>Gemmatimonadia</taxon>
        <taxon>Gemmatimonadales</taxon>
        <taxon>Gemmatimonadaceae</taxon>
        <taxon>environmental samples</taxon>
    </lineage>
</organism>
<dbReference type="AlphaFoldDB" id="A0A6J4M0B5"/>
<dbReference type="EMBL" id="CADCTX010000749">
    <property type="protein sequence ID" value="CAA9346481.1"/>
    <property type="molecule type" value="Genomic_DNA"/>
</dbReference>
<evidence type="ECO:0000256" key="1">
    <source>
        <dbReference type="SAM" id="MobiDB-lite"/>
    </source>
</evidence>
<sequence length="184" mass="20220">ATDDPNHDDRAGLRGAGGVRTGVGEQHVRGGRRAPQRPRARLAGAAVPAAAVRLAGRAGLRRPARPAVLRPAALPLRPAAVPAGLRPGPGVRAGAGPPRPGGPPLQQRLERERDPRRVPAGPAAAHARRQAHQARRHHRRHGRRGDRRHHESRPHQGRRDRRRRRRHPRRGDRQQRRQEAGAVL</sequence>
<feature type="compositionally biased region" description="Basic residues" evidence="1">
    <location>
        <begin position="29"/>
        <end position="40"/>
    </location>
</feature>
<protein>
    <submittedName>
        <fullName evidence="2">Uncharacterized protein</fullName>
    </submittedName>
</protein>
<feature type="compositionally biased region" description="Low complexity" evidence="1">
    <location>
        <begin position="65"/>
        <end position="96"/>
    </location>
</feature>
<feature type="compositionally biased region" description="Low complexity" evidence="1">
    <location>
        <begin position="41"/>
        <end position="58"/>
    </location>
</feature>
<accession>A0A6J4M0B5</accession>
<feature type="compositionally biased region" description="Basic residues" evidence="1">
    <location>
        <begin position="126"/>
        <end position="170"/>
    </location>
</feature>
<reference evidence="2" key="1">
    <citation type="submission" date="2020-02" db="EMBL/GenBank/DDBJ databases">
        <authorList>
            <person name="Meier V. D."/>
        </authorList>
    </citation>
    <scope>NUCLEOTIDE SEQUENCE</scope>
    <source>
        <strain evidence="2">AVDCRST_MAG40</strain>
    </source>
</reference>
<feature type="compositionally biased region" description="Basic and acidic residues" evidence="1">
    <location>
        <begin position="108"/>
        <end position="117"/>
    </location>
</feature>